<dbReference type="Proteomes" id="UP000314294">
    <property type="component" value="Unassembled WGS sequence"/>
</dbReference>
<gene>
    <name evidence="2" type="ORF">EYF80_039757</name>
</gene>
<protein>
    <submittedName>
        <fullName evidence="2">Uncharacterized protein</fullName>
    </submittedName>
</protein>
<evidence type="ECO:0000313" key="3">
    <source>
        <dbReference type="Proteomes" id="UP000314294"/>
    </source>
</evidence>
<feature type="region of interest" description="Disordered" evidence="1">
    <location>
        <begin position="1"/>
        <end position="38"/>
    </location>
</feature>
<sequence>MEGGHGISMHSRQTAEWSRNSRGLLRDVNNNNNNNDTTRPTCLLALRTVRSVAICSRLVLSSDFSLRISSMQASLSLSATAPSSRDATRCRDSSVLRSTASCRCLIWSRMMATRL</sequence>
<keyword evidence="3" id="KW-1185">Reference proteome</keyword>
<dbReference type="EMBL" id="SRLO01000633">
    <property type="protein sequence ID" value="TNN50016.1"/>
    <property type="molecule type" value="Genomic_DNA"/>
</dbReference>
<name>A0A4Z2G8Y0_9TELE</name>
<evidence type="ECO:0000313" key="2">
    <source>
        <dbReference type="EMBL" id="TNN50016.1"/>
    </source>
</evidence>
<reference evidence="2 3" key="1">
    <citation type="submission" date="2019-03" db="EMBL/GenBank/DDBJ databases">
        <title>First draft genome of Liparis tanakae, snailfish: a comprehensive survey of snailfish specific genes.</title>
        <authorList>
            <person name="Kim W."/>
            <person name="Song I."/>
            <person name="Jeong J.-H."/>
            <person name="Kim D."/>
            <person name="Kim S."/>
            <person name="Ryu S."/>
            <person name="Song J.Y."/>
            <person name="Lee S.K."/>
        </authorList>
    </citation>
    <scope>NUCLEOTIDE SEQUENCE [LARGE SCALE GENOMIC DNA]</scope>
    <source>
        <tissue evidence="2">Muscle</tissue>
    </source>
</reference>
<proteinExistence type="predicted"/>
<dbReference type="AlphaFoldDB" id="A0A4Z2G8Y0"/>
<comment type="caution">
    <text evidence="2">The sequence shown here is derived from an EMBL/GenBank/DDBJ whole genome shotgun (WGS) entry which is preliminary data.</text>
</comment>
<feature type="compositionally biased region" description="Polar residues" evidence="1">
    <location>
        <begin position="10"/>
        <end position="21"/>
    </location>
</feature>
<evidence type="ECO:0000256" key="1">
    <source>
        <dbReference type="SAM" id="MobiDB-lite"/>
    </source>
</evidence>
<accession>A0A4Z2G8Y0</accession>
<organism evidence="2 3">
    <name type="scientific">Liparis tanakae</name>
    <name type="common">Tanaka's snailfish</name>
    <dbReference type="NCBI Taxonomy" id="230148"/>
    <lineage>
        <taxon>Eukaryota</taxon>
        <taxon>Metazoa</taxon>
        <taxon>Chordata</taxon>
        <taxon>Craniata</taxon>
        <taxon>Vertebrata</taxon>
        <taxon>Euteleostomi</taxon>
        <taxon>Actinopterygii</taxon>
        <taxon>Neopterygii</taxon>
        <taxon>Teleostei</taxon>
        <taxon>Neoteleostei</taxon>
        <taxon>Acanthomorphata</taxon>
        <taxon>Eupercaria</taxon>
        <taxon>Perciformes</taxon>
        <taxon>Cottioidei</taxon>
        <taxon>Cottales</taxon>
        <taxon>Liparidae</taxon>
        <taxon>Liparis</taxon>
    </lineage>
</organism>